<dbReference type="FunCoup" id="A0A067QV85">
    <property type="interactions" value="257"/>
</dbReference>
<dbReference type="GO" id="GO:0061630">
    <property type="term" value="F:ubiquitin protein ligase activity"/>
    <property type="evidence" value="ECO:0007669"/>
    <property type="project" value="UniProtKB-EC"/>
</dbReference>
<feature type="compositionally biased region" description="Basic residues" evidence="13">
    <location>
        <begin position="289"/>
        <end position="299"/>
    </location>
</feature>
<dbReference type="InterPro" id="IPR059042">
    <property type="entry name" value="Znf_C2H2_ZNF598"/>
</dbReference>
<proteinExistence type="inferred from homology"/>
<dbReference type="eggNOG" id="KOG2231">
    <property type="taxonomic scope" value="Eukaryota"/>
</dbReference>
<dbReference type="PROSITE" id="PS50089">
    <property type="entry name" value="ZF_RING_2"/>
    <property type="match status" value="1"/>
</dbReference>
<gene>
    <name evidence="15" type="ORF">L798_13186</name>
</gene>
<keyword evidence="5" id="KW-0963">Cytoplasm</keyword>
<feature type="compositionally biased region" description="Basic and acidic residues" evidence="13">
    <location>
        <begin position="651"/>
        <end position="662"/>
    </location>
</feature>
<dbReference type="InterPro" id="IPR057634">
    <property type="entry name" value="PAH_ZNF598/HEL2"/>
</dbReference>
<dbReference type="Pfam" id="PF25447">
    <property type="entry name" value="RING_ZNF598"/>
    <property type="match status" value="1"/>
</dbReference>
<reference evidence="15 16" key="1">
    <citation type="journal article" date="2014" name="Nat. Commun.">
        <title>Molecular traces of alternative social organization in a termite genome.</title>
        <authorList>
            <person name="Terrapon N."/>
            <person name="Li C."/>
            <person name="Robertson H.M."/>
            <person name="Ji L."/>
            <person name="Meng X."/>
            <person name="Booth W."/>
            <person name="Chen Z."/>
            <person name="Childers C.P."/>
            <person name="Glastad K.M."/>
            <person name="Gokhale K."/>
            <person name="Gowin J."/>
            <person name="Gronenberg W."/>
            <person name="Hermansen R.A."/>
            <person name="Hu H."/>
            <person name="Hunt B.G."/>
            <person name="Huylmans A.K."/>
            <person name="Khalil S.M."/>
            <person name="Mitchell R.D."/>
            <person name="Munoz-Torres M.C."/>
            <person name="Mustard J.A."/>
            <person name="Pan H."/>
            <person name="Reese J.T."/>
            <person name="Scharf M.E."/>
            <person name="Sun F."/>
            <person name="Vogel H."/>
            <person name="Xiao J."/>
            <person name="Yang W."/>
            <person name="Yang Z."/>
            <person name="Yang Z."/>
            <person name="Zhou J."/>
            <person name="Zhu J."/>
            <person name="Brent C.S."/>
            <person name="Elsik C.G."/>
            <person name="Goodisman M.A."/>
            <person name="Liberles D.A."/>
            <person name="Roe R.M."/>
            <person name="Vargo E.L."/>
            <person name="Vilcinskas A."/>
            <person name="Wang J."/>
            <person name="Bornberg-Bauer E."/>
            <person name="Korb J."/>
            <person name="Zhang G."/>
            <person name="Liebig J."/>
        </authorList>
    </citation>
    <scope>NUCLEOTIDE SEQUENCE [LARGE SCALE GENOMIC DNA]</scope>
    <source>
        <tissue evidence="15">Whole organism</tissue>
    </source>
</reference>
<organism evidence="15 16">
    <name type="scientific">Zootermopsis nevadensis</name>
    <name type="common">Dampwood termite</name>
    <dbReference type="NCBI Taxonomy" id="136037"/>
    <lineage>
        <taxon>Eukaryota</taxon>
        <taxon>Metazoa</taxon>
        <taxon>Ecdysozoa</taxon>
        <taxon>Arthropoda</taxon>
        <taxon>Hexapoda</taxon>
        <taxon>Insecta</taxon>
        <taxon>Pterygota</taxon>
        <taxon>Neoptera</taxon>
        <taxon>Polyneoptera</taxon>
        <taxon>Dictyoptera</taxon>
        <taxon>Blattodea</taxon>
        <taxon>Blattoidea</taxon>
        <taxon>Termitoidae</taxon>
        <taxon>Termopsidae</taxon>
        <taxon>Zootermopsis</taxon>
    </lineage>
</organism>
<feature type="region of interest" description="Disordered" evidence="13">
    <location>
        <begin position="552"/>
        <end position="579"/>
    </location>
</feature>
<dbReference type="InterPro" id="IPR056437">
    <property type="entry name" value="Znf-C2H2_ZNF598/HEL2"/>
</dbReference>
<evidence type="ECO:0000256" key="8">
    <source>
        <dbReference type="ARBA" id="ARBA00022723"/>
    </source>
</evidence>
<evidence type="ECO:0000256" key="13">
    <source>
        <dbReference type="SAM" id="MobiDB-lite"/>
    </source>
</evidence>
<feature type="compositionally biased region" description="Polar residues" evidence="13">
    <location>
        <begin position="403"/>
        <end position="459"/>
    </location>
</feature>
<dbReference type="Pfam" id="PF23230">
    <property type="entry name" value="zf-C2H2_13"/>
    <property type="match status" value="1"/>
</dbReference>
<dbReference type="Pfam" id="PF23208">
    <property type="entry name" value="zf_C2H2_ZNF598"/>
    <property type="match status" value="1"/>
</dbReference>
<keyword evidence="7" id="KW-0808">Transferase</keyword>
<keyword evidence="16" id="KW-1185">Reference proteome</keyword>
<dbReference type="InParanoid" id="A0A067QV85"/>
<evidence type="ECO:0000259" key="14">
    <source>
        <dbReference type="PROSITE" id="PS50089"/>
    </source>
</evidence>
<dbReference type="GO" id="GO:0008270">
    <property type="term" value="F:zinc ion binding"/>
    <property type="evidence" value="ECO:0007669"/>
    <property type="project" value="UniProtKB-KW"/>
</dbReference>
<evidence type="ECO:0000256" key="1">
    <source>
        <dbReference type="ARBA" id="ARBA00000900"/>
    </source>
</evidence>
<dbReference type="GO" id="GO:0016567">
    <property type="term" value="P:protein ubiquitination"/>
    <property type="evidence" value="ECO:0007669"/>
    <property type="project" value="TreeGrafter"/>
</dbReference>
<keyword evidence="6" id="KW-0597">Phosphoprotein</keyword>
<dbReference type="InterPro" id="IPR041888">
    <property type="entry name" value="RING-HC_ZNF598/HEL2"/>
</dbReference>
<evidence type="ECO:0000313" key="15">
    <source>
        <dbReference type="EMBL" id="KDR12980.1"/>
    </source>
</evidence>
<evidence type="ECO:0000313" key="16">
    <source>
        <dbReference type="Proteomes" id="UP000027135"/>
    </source>
</evidence>
<evidence type="ECO:0000256" key="4">
    <source>
        <dbReference type="ARBA" id="ARBA00012483"/>
    </source>
</evidence>
<dbReference type="PANTHER" id="PTHR22938">
    <property type="entry name" value="ZINC FINGER PROTEIN 598"/>
    <property type="match status" value="1"/>
</dbReference>
<dbReference type="CDD" id="cd16615">
    <property type="entry name" value="RING-HC_ZNF598"/>
    <property type="match status" value="1"/>
</dbReference>
<comment type="subcellular location">
    <subcellularLocation>
        <location evidence="2">Cytoplasm</location>
    </subcellularLocation>
</comment>
<dbReference type="GO" id="GO:0043022">
    <property type="term" value="F:ribosome binding"/>
    <property type="evidence" value="ECO:0007669"/>
    <property type="project" value="TreeGrafter"/>
</dbReference>
<feature type="region of interest" description="Disordered" evidence="13">
    <location>
        <begin position="402"/>
        <end position="467"/>
    </location>
</feature>
<protein>
    <recommendedName>
        <fullName evidence="4">RING-type E3 ubiquitin transferase</fullName>
        <ecNumber evidence="4">2.3.2.27</ecNumber>
    </recommendedName>
</protein>
<dbReference type="SUPFAM" id="SSF57850">
    <property type="entry name" value="RING/U-box"/>
    <property type="match status" value="1"/>
</dbReference>
<feature type="region of interest" description="Disordered" evidence="13">
    <location>
        <begin position="280"/>
        <end position="313"/>
    </location>
</feature>
<dbReference type="PANTHER" id="PTHR22938:SF0">
    <property type="entry name" value="E3 UBIQUITIN-PROTEIN LIGASE ZNF598"/>
    <property type="match status" value="1"/>
</dbReference>
<dbReference type="STRING" id="136037.A0A067QV85"/>
<dbReference type="Gene3D" id="3.30.40.10">
    <property type="entry name" value="Zinc/RING finger domain, C3HC4 (zinc finger)"/>
    <property type="match status" value="1"/>
</dbReference>
<evidence type="ECO:0000256" key="9">
    <source>
        <dbReference type="ARBA" id="ARBA00022771"/>
    </source>
</evidence>
<sequence>MTSNVITENSENACVVCFKNVVIYSVGECDHPVCYECSTRMRVLCRQNECPICRQDMPKVIFTKEVQLFRNIKNYSYLMDKKFKICFDTADIQAAYSRLLEHVCSVCTGRPAFRTFQNLKDHMRKEHELQYCDLCVENLKIFTGERRCYTRQELALHRRKGDPDDRSHRGHPLCEFCDQRYMDSDELFRHLRRDHLFCHFCDADGFHQYYSSYDYLREHFRSEHFLCEEGNCMEEKFTSVFRTEIDLKAHRASVHGRSIGKAATKQARMLELEFTLAPRPRDRLDGMRGGRRGSGRQRMRHDEEEPQGAVGGDCDNQHFDPAPMFRNAPNINTSCIEEFPTLGGEAPPVLGPPLRQNSRKVPANNSGLTIRTVHQSQPLAITDENFPALGLEGSTGGCKTVRLSVNSGSQDRPNSAAASSIRGSNQKAPTNVSIHVNHRPSGSSQNIHIRPTSVPSQFHSDFPSLSGSKVSTASSSVQWLGNHGSMGAKTKVQPQTQAPRAFKTEEDFPSLSSKFSTGCNVANTTSSSDAGSDDRFKKASSVMIPVTSSWTMTQGSSDVSRIHESSGEPSGIPGRSNYDILANTTSSLGNIKVKSRKKKTKNAVSHNANMYSNDSVLTKPAQSAVSESGKRKKKQGNREAEVQQNTQTNKNDCENRENEKPAEFGNGTDNSSTFERKRSELLIQSLTPQDATEDNNNELSTSFNDRVYEDMYPPFSSEILDDFHAIGSPGCWPPGLDVPVNRGKLSSAPPPGFGGTTNSCSTTAPPPGFSVTLNSVARPQSNGLTFTSSSGQSYSILPGRSGNSYKFVPPQDFSHRNQALVTRVKKMLGDAQSVDEFCQLSKMFRQGDISASDFYTHCQEKMGMKEFTEIFAELLVLLPDIEKQQELWSVHADTGKWSAKDLEVCATCQQVLSAADLRHHVGSHTLENHFPALGSSEPVSQTWGKK</sequence>
<evidence type="ECO:0000256" key="12">
    <source>
        <dbReference type="PROSITE-ProRule" id="PRU00175"/>
    </source>
</evidence>
<evidence type="ECO:0000256" key="10">
    <source>
        <dbReference type="ARBA" id="ARBA00022833"/>
    </source>
</evidence>
<keyword evidence="8" id="KW-0479">Metal-binding</keyword>
<evidence type="ECO:0000256" key="5">
    <source>
        <dbReference type="ARBA" id="ARBA00022490"/>
    </source>
</evidence>
<comment type="catalytic activity">
    <reaction evidence="1">
        <text>S-ubiquitinyl-[E2 ubiquitin-conjugating enzyme]-L-cysteine + [acceptor protein]-L-lysine = [E2 ubiquitin-conjugating enzyme]-L-cysteine + N(6)-ubiquitinyl-[acceptor protein]-L-lysine.</text>
        <dbReference type="EC" id="2.3.2.27"/>
    </reaction>
</comment>
<evidence type="ECO:0000256" key="6">
    <source>
        <dbReference type="ARBA" id="ARBA00022553"/>
    </source>
</evidence>
<feature type="region of interest" description="Disordered" evidence="13">
    <location>
        <begin position="593"/>
        <end position="673"/>
    </location>
</feature>
<dbReference type="SMART" id="SM00355">
    <property type="entry name" value="ZnF_C2H2"/>
    <property type="match status" value="5"/>
</dbReference>
<dbReference type="OMA" id="FYCDICT"/>
<dbReference type="Pfam" id="PF23202">
    <property type="entry name" value="PAH_ZNF598"/>
    <property type="match status" value="1"/>
</dbReference>
<dbReference type="AlphaFoldDB" id="A0A067QV85"/>
<evidence type="ECO:0000256" key="2">
    <source>
        <dbReference type="ARBA" id="ARBA00004496"/>
    </source>
</evidence>
<dbReference type="PROSITE" id="PS00028">
    <property type="entry name" value="ZINC_FINGER_C2H2_1"/>
    <property type="match status" value="1"/>
</dbReference>
<dbReference type="InterPro" id="IPR013083">
    <property type="entry name" value="Znf_RING/FYVE/PHD"/>
</dbReference>
<evidence type="ECO:0000256" key="11">
    <source>
        <dbReference type="ARBA" id="ARBA00035113"/>
    </source>
</evidence>
<name>A0A067QV85_ZOONE</name>
<keyword evidence="10" id="KW-0862">Zinc</keyword>
<dbReference type="InterPro" id="IPR001841">
    <property type="entry name" value="Znf_RING"/>
</dbReference>
<evidence type="ECO:0000256" key="7">
    <source>
        <dbReference type="ARBA" id="ARBA00022679"/>
    </source>
</evidence>
<dbReference type="GO" id="GO:0072344">
    <property type="term" value="P:rescue of stalled ribosome"/>
    <property type="evidence" value="ECO:0007669"/>
    <property type="project" value="InterPro"/>
</dbReference>
<dbReference type="Proteomes" id="UP000027135">
    <property type="component" value="Unassembled WGS sequence"/>
</dbReference>
<accession>A0A067QV85</accession>
<dbReference type="EMBL" id="KK852980">
    <property type="protein sequence ID" value="KDR12980.1"/>
    <property type="molecule type" value="Genomic_DNA"/>
</dbReference>
<comment type="pathway">
    <text evidence="3">Protein modification; protein ubiquitination.</text>
</comment>
<keyword evidence="9 12" id="KW-0863">Zinc-finger</keyword>
<feature type="compositionally biased region" description="Polar residues" evidence="13">
    <location>
        <begin position="602"/>
        <end position="626"/>
    </location>
</feature>
<feature type="domain" description="RING-type" evidence="14">
    <location>
        <begin position="14"/>
        <end position="54"/>
    </location>
</feature>
<dbReference type="EC" id="2.3.2.27" evidence="4"/>
<comment type="similarity">
    <text evidence="11">Belongs to the ZNF598/HEL2 family.</text>
</comment>
<dbReference type="OrthoDB" id="3838338at2759"/>
<dbReference type="GO" id="GO:0005737">
    <property type="term" value="C:cytoplasm"/>
    <property type="evidence" value="ECO:0007669"/>
    <property type="project" value="UniProtKB-SubCell"/>
</dbReference>
<dbReference type="InterPro" id="IPR044288">
    <property type="entry name" value="ZNF598/HEL2"/>
</dbReference>
<evidence type="ECO:0000256" key="3">
    <source>
        <dbReference type="ARBA" id="ARBA00004906"/>
    </source>
</evidence>
<dbReference type="InterPro" id="IPR013087">
    <property type="entry name" value="Znf_C2H2_type"/>
</dbReference>